<dbReference type="InParanoid" id="A0A0C2T8J4"/>
<feature type="region of interest" description="Disordered" evidence="1">
    <location>
        <begin position="1"/>
        <end position="20"/>
    </location>
</feature>
<proteinExistence type="predicted"/>
<evidence type="ECO:0000256" key="1">
    <source>
        <dbReference type="SAM" id="MobiDB-lite"/>
    </source>
</evidence>
<accession>A0A0C2T8J4</accession>
<dbReference type="HOGENOM" id="CLU_2482870_0_0_1"/>
<evidence type="ECO:0000313" key="2">
    <source>
        <dbReference type="EMBL" id="KIL62944.1"/>
    </source>
</evidence>
<organism evidence="2 3">
    <name type="scientific">Amanita muscaria (strain Koide BX008)</name>
    <dbReference type="NCBI Taxonomy" id="946122"/>
    <lineage>
        <taxon>Eukaryota</taxon>
        <taxon>Fungi</taxon>
        <taxon>Dikarya</taxon>
        <taxon>Basidiomycota</taxon>
        <taxon>Agaricomycotina</taxon>
        <taxon>Agaricomycetes</taxon>
        <taxon>Agaricomycetidae</taxon>
        <taxon>Agaricales</taxon>
        <taxon>Pluteineae</taxon>
        <taxon>Amanitaceae</taxon>
        <taxon>Amanita</taxon>
    </lineage>
</organism>
<sequence length="87" mass="9818">MSSRFDKKPTERGGSSPLRSVRRYHVNSDCIYASTEATAVYRTQTLFLEKKVGMESIANCGACKALEVPYYYKSDGVCFSCTCKRRI</sequence>
<feature type="compositionally biased region" description="Basic and acidic residues" evidence="1">
    <location>
        <begin position="1"/>
        <end position="11"/>
    </location>
</feature>
<dbReference type="AlphaFoldDB" id="A0A0C2T8J4"/>
<reference evidence="2 3" key="1">
    <citation type="submission" date="2014-04" db="EMBL/GenBank/DDBJ databases">
        <title>Evolutionary Origins and Diversification of the Mycorrhizal Mutualists.</title>
        <authorList>
            <consortium name="DOE Joint Genome Institute"/>
            <consortium name="Mycorrhizal Genomics Consortium"/>
            <person name="Kohler A."/>
            <person name="Kuo A."/>
            <person name="Nagy L.G."/>
            <person name="Floudas D."/>
            <person name="Copeland A."/>
            <person name="Barry K.W."/>
            <person name="Cichocki N."/>
            <person name="Veneault-Fourrey C."/>
            <person name="LaButti K."/>
            <person name="Lindquist E.A."/>
            <person name="Lipzen A."/>
            <person name="Lundell T."/>
            <person name="Morin E."/>
            <person name="Murat C."/>
            <person name="Riley R."/>
            <person name="Ohm R."/>
            <person name="Sun H."/>
            <person name="Tunlid A."/>
            <person name="Henrissat B."/>
            <person name="Grigoriev I.V."/>
            <person name="Hibbett D.S."/>
            <person name="Martin F."/>
        </authorList>
    </citation>
    <scope>NUCLEOTIDE SEQUENCE [LARGE SCALE GENOMIC DNA]</scope>
    <source>
        <strain evidence="2 3">Koide BX008</strain>
    </source>
</reference>
<keyword evidence="3" id="KW-1185">Reference proteome</keyword>
<dbReference type="EMBL" id="KN818264">
    <property type="protein sequence ID" value="KIL62944.1"/>
    <property type="molecule type" value="Genomic_DNA"/>
</dbReference>
<gene>
    <name evidence="2" type="ORF">M378DRAFT_165001</name>
</gene>
<name>A0A0C2T8J4_AMAMK</name>
<dbReference type="Proteomes" id="UP000054549">
    <property type="component" value="Unassembled WGS sequence"/>
</dbReference>
<protein>
    <submittedName>
        <fullName evidence="2">Uncharacterized protein</fullName>
    </submittedName>
</protein>
<evidence type="ECO:0000313" key="3">
    <source>
        <dbReference type="Proteomes" id="UP000054549"/>
    </source>
</evidence>